<evidence type="ECO:0000256" key="3">
    <source>
        <dbReference type="ARBA" id="ARBA00022511"/>
    </source>
</evidence>
<evidence type="ECO:0000256" key="1">
    <source>
        <dbReference type="ARBA" id="ARBA00006933"/>
    </source>
</evidence>
<protein>
    <recommendedName>
        <fullName evidence="2 11">Protein Nef</fullName>
    </recommendedName>
</protein>
<proteinExistence type="inferred from homology"/>
<feature type="compositionally biased region" description="Polar residues" evidence="12">
    <location>
        <begin position="39"/>
        <end position="53"/>
    </location>
</feature>
<dbReference type="GO" id="GO:0005525">
    <property type="term" value="F:GTP binding"/>
    <property type="evidence" value="ECO:0007669"/>
    <property type="project" value="InterPro"/>
</dbReference>
<dbReference type="SUPFAM" id="SSF55671">
    <property type="entry name" value="Regulatory factor Nef"/>
    <property type="match status" value="1"/>
</dbReference>
<reference evidence="13" key="3">
    <citation type="submission" date="2009-09" db="EMBL/GenBank/DDBJ databases">
        <authorList>
            <person name="Padua E."/>
            <person name="Remedios M."/>
        </authorList>
    </citation>
    <scope>NUCLEOTIDE SEQUENCE</scope>
    <source>
        <strain evidence="13">EduII-K2</strain>
    </source>
</reference>
<evidence type="ECO:0000256" key="8">
    <source>
        <dbReference type="ARBA" id="ARBA00023136"/>
    </source>
</evidence>
<keyword evidence="10 11" id="KW-0449">Lipoprotein</keyword>
<evidence type="ECO:0000256" key="4">
    <source>
        <dbReference type="ARBA" id="ARBA00022581"/>
    </source>
</evidence>
<dbReference type="InterPro" id="IPR001558">
    <property type="entry name" value="HIV_Nef"/>
</dbReference>
<sequence>MGASKSKKRSRPSRGLQEKLLQARAGTCEEYWNKLRGEYSQSQEKSGRGQKSPSCKEQRYQQENFINTPWRTPATEGEKNAYKQQNINNVNSDNNNLVRVSVTPKVQLKKMTYKLAINMPPFIKDKGGLEGMFYSKKKHRILDLYLEKEEGIIADWQNHTHGPETPYPQFFRCLWKLVPVNVPQEGDDTETHCLLHPAQIGKFNNPHGETLVWRFNPMLAFNYIAFNLYPEEFRHKSGLPEEEWKAKLKARKIPFS</sequence>
<comment type="similarity">
    <text evidence="1 11">Belongs to the lentivirus primate group Nef protein family.</text>
</comment>
<evidence type="ECO:0000256" key="5">
    <source>
        <dbReference type="ARBA" id="ARBA00022707"/>
    </source>
</evidence>
<evidence type="ECO:0000256" key="2">
    <source>
        <dbReference type="ARBA" id="ARBA00013526"/>
    </source>
</evidence>
<dbReference type="InterPro" id="IPR027481">
    <property type="entry name" value="HIV-1_Nef_core_sf"/>
</dbReference>
<feature type="region of interest" description="Disordered" evidence="12">
    <location>
        <begin position="38"/>
        <end position="65"/>
    </location>
</feature>
<gene>
    <name evidence="13" type="primary">nef</name>
</gene>
<keyword evidence="7 11" id="KW-0843">Virulence</keyword>
<evidence type="ECO:0000256" key="10">
    <source>
        <dbReference type="ARBA" id="ARBA00023288"/>
    </source>
</evidence>
<keyword evidence="8" id="KW-0472">Membrane</keyword>
<dbReference type="Gene3D" id="3.30.62.10">
    <property type="entry name" value="Nef Regulatory Factor"/>
    <property type="match status" value="1"/>
</dbReference>
<organismHost>
    <name type="scientific">Homo sapiens</name>
    <name type="common">Human</name>
    <dbReference type="NCBI Taxonomy" id="9606"/>
</organismHost>
<keyword evidence="4" id="KW-0945">Host-virus interaction</keyword>
<evidence type="ECO:0000313" key="13">
    <source>
        <dbReference type="EMBL" id="ABG56550.2"/>
    </source>
</evidence>
<evidence type="ECO:0000256" key="7">
    <source>
        <dbReference type="ARBA" id="ARBA00023026"/>
    </source>
</evidence>
<organism evidence="13">
    <name type="scientific">Human immunodeficiency virus 2</name>
    <dbReference type="NCBI Taxonomy" id="11709"/>
    <lineage>
        <taxon>Viruses</taxon>
        <taxon>Riboviria</taxon>
        <taxon>Pararnavirae</taxon>
        <taxon>Artverviricota</taxon>
        <taxon>Revtraviricetes</taxon>
        <taxon>Ortervirales</taxon>
        <taxon>Retroviridae</taxon>
        <taxon>Orthoretrovirinae</taxon>
        <taxon>Lentivirus</taxon>
        <taxon>Lentivirus humimdef2</taxon>
    </lineage>
</organism>
<reference evidence="13" key="2">
    <citation type="submission" date="2006-07" db="EMBL/GenBank/DDBJ databases">
        <title>Analysis of longitudinal nef sequence variation from HIV-2 infected patients.</title>
        <authorList>
            <person name="Padua E."/>
            <person name="Remedios M."/>
        </authorList>
    </citation>
    <scope>NUCLEOTIDE SEQUENCE</scope>
    <source>
        <strain evidence="13">EduII-K2</strain>
    </source>
</reference>
<evidence type="ECO:0000256" key="6">
    <source>
        <dbReference type="ARBA" id="ARBA00022870"/>
    </source>
</evidence>
<evidence type="ECO:0000256" key="11">
    <source>
        <dbReference type="RuleBase" id="RU000344"/>
    </source>
</evidence>
<keyword evidence="3" id="KW-1032">Host cell membrane</keyword>
<evidence type="ECO:0000256" key="12">
    <source>
        <dbReference type="SAM" id="MobiDB-lite"/>
    </source>
</evidence>
<dbReference type="Pfam" id="PF00469">
    <property type="entry name" value="F-protein"/>
    <property type="match status" value="1"/>
</dbReference>
<dbReference type="EMBL" id="DQ640017">
    <property type="protein sequence ID" value="ABG56550.2"/>
    <property type="molecule type" value="Genomic_DNA"/>
</dbReference>
<reference evidence="13" key="1">
    <citation type="submission" date="2006-05" db="EMBL/GenBank/DDBJ databases">
        <authorList>
            <person name="Tendeiro R.M."/>
            <person name="Padua E."/>
        </authorList>
    </citation>
    <scope>NUCLEOTIDE SEQUENCE</scope>
    <source>
        <strain evidence="13">EduII-K2</strain>
    </source>
</reference>
<evidence type="ECO:0000256" key="9">
    <source>
        <dbReference type="ARBA" id="ARBA00023280"/>
    </source>
</evidence>
<keyword evidence="6" id="KW-1043">Host membrane</keyword>
<name>Q0ZBR6_9HIV2</name>
<accession>Q0ZBR6</accession>
<keyword evidence="9 11" id="KW-0899">Viral immunoevasion</keyword>
<keyword evidence="5 11" id="KW-0519">Myristate</keyword>